<dbReference type="InterPro" id="IPR007573">
    <property type="entry name" value="QWRF"/>
</dbReference>
<reference evidence="1 2" key="1">
    <citation type="journal article" date="2019" name="Plant Biotechnol. J.">
        <title>The red bayberry genome and genetic basis of sex determination.</title>
        <authorList>
            <person name="Jia H.M."/>
            <person name="Jia H.J."/>
            <person name="Cai Q.L."/>
            <person name="Wang Y."/>
            <person name="Zhao H.B."/>
            <person name="Yang W.F."/>
            <person name="Wang G.Y."/>
            <person name="Li Y.H."/>
            <person name="Zhan D.L."/>
            <person name="Shen Y.T."/>
            <person name="Niu Q.F."/>
            <person name="Chang L."/>
            <person name="Qiu J."/>
            <person name="Zhao L."/>
            <person name="Xie H.B."/>
            <person name="Fu W.Y."/>
            <person name="Jin J."/>
            <person name="Li X.W."/>
            <person name="Jiao Y."/>
            <person name="Zhou C.C."/>
            <person name="Tu T."/>
            <person name="Chai C.Y."/>
            <person name="Gao J.L."/>
            <person name="Fan L.J."/>
            <person name="van de Weg E."/>
            <person name="Wang J.Y."/>
            <person name="Gao Z.S."/>
        </authorList>
    </citation>
    <scope>NUCLEOTIDE SEQUENCE [LARGE SCALE GENOMIC DNA]</scope>
    <source>
        <tissue evidence="1">Leaves</tissue>
    </source>
</reference>
<dbReference type="EMBL" id="RXIC02000019">
    <property type="protein sequence ID" value="KAB1226533.1"/>
    <property type="molecule type" value="Genomic_DNA"/>
</dbReference>
<dbReference type="Proteomes" id="UP000516437">
    <property type="component" value="Chromosome 1"/>
</dbReference>
<keyword evidence="2" id="KW-1185">Reference proteome</keyword>
<evidence type="ECO:0000313" key="2">
    <source>
        <dbReference type="Proteomes" id="UP000516437"/>
    </source>
</evidence>
<protein>
    <submittedName>
        <fullName evidence="1">Protein SNOWY COTYLEDON 3</fullName>
    </submittedName>
</protein>
<evidence type="ECO:0000313" key="1">
    <source>
        <dbReference type="EMBL" id="KAB1226533.1"/>
    </source>
</evidence>
<organism evidence="1 2">
    <name type="scientific">Morella rubra</name>
    <name type="common">Chinese bayberry</name>
    <dbReference type="NCBI Taxonomy" id="262757"/>
    <lineage>
        <taxon>Eukaryota</taxon>
        <taxon>Viridiplantae</taxon>
        <taxon>Streptophyta</taxon>
        <taxon>Embryophyta</taxon>
        <taxon>Tracheophyta</taxon>
        <taxon>Spermatophyta</taxon>
        <taxon>Magnoliopsida</taxon>
        <taxon>eudicotyledons</taxon>
        <taxon>Gunneridae</taxon>
        <taxon>Pentapetalae</taxon>
        <taxon>rosids</taxon>
        <taxon>fabids</taxon>
        <taxon>Fagales</taxon>
        <taxon>Myricaceae</taxon>
        <taxon>Morella</taxon>
    </lineage>
</organism>
<dbReference type="Pfam" id="PF04484">
    <property type="entry name" value="QWRF"/>
    <property type="match status" value="1"/>
</dbReference>
<dbReference type="AlphaFoldDB" id="A0A6A1WPE9"/>
<dbReference type="OrthoDB" id="10657065at2759"/>
<name>A0A6A1WPE9_9ROSI</name>
<gene>
    <name evidence="1" type="ORF">CJ030_MR1G018148</name>
</gene>
<proteinExistence type="predicted"/>
<accession>A0A6A1WPE9</accession>
<comment type="caution">
    <text evidence="1">The sequence shown here is derived from an EMBL/GenBank/DDBJ whole genome shotgun (WGS) entry which is preliminary data.</text>
</comment>
<sequence length="125" mass="13543">MGFFSNTSKLLPKKKLATDSLVSSPRGAVNSRGHLSPIRGSVRLASLSKLRTSMTSSLLRGSSPSRMSTTVAGTTQSFLSFAADVRRGKIGDNRIVDAHLLILKILESHIALMWAIEIKVRVPHC</sequence>